<dbReference type="GO" id="GO:0008033">
    <property type="term" value="P:tRNA processing"/>
    <property type="evidence" value="ECO:0007669"/>
    <property type="project" value="UniProtKB-KW"/>
</dbReference>
<dbReference type="Gene3D" id="3.40.50.150">
    <property type="entry name" value="Vaccinia Virus protein VP39"/>
    <property type="match status" value="1"/>
</dbReference>
<evidence type="ECO:0000256" key="1">
    <source>
        <dbReference type="ARBA" id="ARBA00022603"/>
    </source>
</evidence>
<keyword evidence="2 5" id="KW-0808">Transferase</keyword>
<dbReference type="InterPro" id="IPR011869">
    <property type="entry name" value="TrmA_MeTrfase"/>
</dbReference>
<dbReference type="GO" id="GO:0019843">
    <property type="term" value="F:rRNA binding"/>
    <property type="evidence" value="ECO:0007669"/>
    <property type="project" value="TreeGrafter"/>
</dbReference>
<sequence length="409" mass="46139">MVCECDICKRILDGIGQACDRDSVQRLKGFSIPVTEQAYQKQLDTKVEIEKEYWLKEKQAPCRVDIIDSMPLKHRVRIKFLFGQGEDGPAFGVCESPKYILYNLYRSDIATDRINHAMAVVLRATRENETLRQGLHLVNFVDTYGQDDFVIALYYTPPNQVFSPDSTWKASTRSEILAPLAERISGRIKVVAKMKKNKCVVGTDQGEQDEYLRETGLFGGKTLIQTEGSFSNPNPGVTQAVNEWLERTLKAHEITNAHLLELCSGCGNHTVGLAAFFQRVISVEIDHNLVKRAAVNIELNNIENVTLVNDDMKNINRILKRYPAAAKNAPTVVLVDPPRCGLDTKTASFIRDMSCDFLIYVACGDGLRENFSTLNSTYELVHLCIADHFPFTHFLEKIALFKRRIQTAT</sequence>
<dbReference type="InterPro" id="IPR029063">
    <property type="entry name" value="SAM-dependent_MTases_sf"/>
</dbReference>
<proteinExistence type="inferred from homology"/>
<dbReference type="InterPro" id="IPR010280">
    <property type="entry name" value="U5_MeTrfase_fam"/>
</dbReference>
<keyword evidence="1 5" id="KW-0489">Methyltransferase</keyword>
<dbReference type="Gene3D" id="2.40.50.1070">
    <property type="match status" value="1"/>
</dbReference>
<accession>A0A7S2SMC4</accession>
<reference evidence="6" key="1">
    <citation type="submission" date="2021-01" db="EMBL/GenBank/DDBJ databases">
        <authorList>
            <person name="Corre E."/>
            <person name="Pelletier E."/>
            <person name="Niang G."/>
            <person name="Scheremetjew M."/>
            <person name="Finn R."/>
            <person name="Kale V."/>
            <person name="Holt S."/>
            <person name="Cochrane G."/>
            <person name="Meng A."/>
            <person name="Brown T."/>
            <person name="Cohen L."/>
        </authorList>
    </citation>
    <scope>NUCLEOTIDE SEQUENCE</scope>
    <source>
        <strain evidence="6">NY070348D</strain>
    </source>
</reference>
<dbReference type="GO" id="GO:0005829">
    <property type="term" value="C:cytosol"/>
    <property type="evidence" value="ECO:0007669"/>
    <property type="project" value="TreeGrafter"/>
</dbReference>
<dbReference type="GO" id="GO:0000049">
    <property type="term" value="F:tRNA binding"/>
    <property type="evidence" value="ECO:0007669"/>
    <property type="project" value="TreeGrafter"/>
</dbReference>
<dbReference type="PROSITE" id="PS51687">
    <property type="entry name" value="SAM_MT_RNA_M5U"/>
    <property type="match status" value="1"/>
</dbReference>
<keyword evidence="4" id="KW-0819">tRNA processing</keyword>
<evidence type="ECO:0000256" key="5">
    <source>
        <dbReference type="PROSITE-ProRule" id="PRU01024"/>
    </source>
</evidence>
<evidence type="ECO:0000256" key="2">
    <source>
        <dbReference type="ARBA" id="ARBA00022679"/>
    </source>
</evidence>
<dbReference type="SUPFAM" id="SSF53335">
    <property type="entry name" value="S-adenosyl-L-methionine-dependent methyltransferases"/>
    <property type="match status" value="1"/>
</dbReference>
<evidence type="ECO:0000256" key="3">
    <source>
        <dbReference type="ARBA" id="ARBA00022691"/>
    </source>
</evidence>
<comment type="caution">
    <text evidence="5">Lacks conserved residue(s) required for the propagation of feature annotation.</text>
</comment>
<organism evidence="6">
    <name type="scientific">Mucochytrium quahogii</name>
    <dbReference type="NCBI Taxonomy" id="96639"/>
    <lineage>
        <taxon>Eukaryota</taxon>
        <taxon>Sar</taxon>
        <taxon>Stramenopiles</taxon>
        <taxon>Bigyra</taxon>
        <taxon>Labyrinthulomycetes</taxon>
        <taxon>Thraustochytrida</taxon>
        <taxon>Thraustochytriidae</taxon>
        <taxon>Mucochytrium</taxon>
    </lineage>
</organism>
<feature type="binding site" evidence="5">
    <location>
        <position position="284"/>
    </location>
    <ligand>
        <name>S-adenosyl-L-methionine</name>
        <dbReference type="ChEBI" id="CHEBI:59789"/>
    </ligand>
</feature>
<feature type="active site" description="Nucleophile" evidence="5">
    <location>
        <position position="363"/>
    </location>
</feature>
<dbReference type="GO" id="GO:0032259">
    <property type="term" value="P:methylation"/>
    <property type="evidence" value="ECO:0007669"/>
    <property type="project" value="UniProtKB-KW"/>
</dbReference>
<evidence type="ECO:0000256" key="4">
    <source>
        <dbReference type="ARBA" id="ARBA00022694"/>
    </source>
</evidence>
<dbReference type="PANTHER" id="PTHR47790:SF2">
    <property type="entry name" value="TRNA_TMRNA (URACIL-C(5))-METHYLTRANSFERASE"/>
    <property type="match status" value="1"/>
</dbReference>
<name>A0A7S2SMC4_9STRA</name>
<dbReference type="GO" id="GO:0030697">
    <property type="term" value="F:tRNA (uracil(54)-C5)-methyltransferase activity, S-adenosyl methionine-dependent"/>
    <property type="evidence" value="ECO:0007669"/>
    <property type="project" value="InterPro"/>
</dbReference>
<protein>
    <recommendedName>
        <fullName evidence="7">tRNA (Uracil-5-)-methyltransferase</fullName>
    </recommendedName>
</protein>
<dbReference type="Pfam" id="PF05958">
    <property type="entry name" value="tRNA_U5-meth_tr"/>
    <property type="match status" value="1"/>
</dbReference>
<gene>
    <name evidence="6" type="ORF">QSP1433_LOCUS15666</name>
</gene>
<comment type="similarity">
    <text evidence="5">Belongs to the class I-like SAM-binding methyltransferase superfamily. RNA M5U methyltransferase family.</text>
</comment>
<dbReference type="EMBL" id="HBHK01024915">
    <property type="protein sequence ID" value="CAD9704289.1"/>
    <property type="molecule type" value="Transcribed_RNA"/>
</dbReference>
<keyword evidence="3 5" id="KW-0949">S-adenosyl-L-methionine</keyword>
<evidence type="ECO:0008006" key="7">
    <source>
        <dbReference type="Google" id="ProtNLM"/>
    </source>
</evidence>
<feature type="binding site" evidence="5">
    <location>
        <position position="336"/>
    </location>
    <ligand>
        <name>S-adenosyl-L-methionine</name>
        <dbReference type="ChEBI" id="CHEBI:59789"/>
    </ligand>
</feature>
<evidence type="ECO:0000313" key="6">
    <source>
        <dbReference type="EMBL" id="CAD9704289.1"/>
    </source>
</evidence>
<dbReference type="AlphaFoldDB" id="A0A7S2SMC4"/>
<dbReference type="PANTHER" id="PTHR47790">
    <property type="entry name" value="TRNA/TMRNA (URACIL-C(5))-METHYLTRANSFERASE"/>
    <property type="match status" value="1"/>
</dbReference>
<dbReference type="CDD" id="cd02440">
    <property type="entry name" value="AdoMet_MTases"/>
    <property type="match status" value="1"/>
</dbReference>